<evidence type="ECO:0000259" key="12">
    <source>
        <dbReference type="PROSITE" id="PS50240"/>
    </source>
</evidence>
<evidence type="ECO:0000256" key="8">
    <source>
        <dbReference type="ARBA" id="ARBA00023145"/>
    </source>
</evidence>
<dbReference type="PRINTS" id="PR00722">
    <property type="entry name" value="CHYMOTRYPSIN"/>
</dbReference>
<evidence type="ECO:0000313" key="14">
    <source>
        <dbReference type="Proteomes" id="UP001168821"/>
    </source>
</evidence>
<dbReference type="PROSITE" id="PS00134">
    <property type="entry name" value="TRYPSIN_HIS"/>
    <property type="match status" value="1"/>
</dbReference>
<dbReference type="AlphaFoldDB" id="A0AA38MQ72"/>
<keyword evidence="6 10" id="KW-0378">Hydrolase</keyword>
<sequence length="257" mass="27968">MDGVCFWVLTVLLAGVQASKRVPEGRLVGGRPTTIQKHPFQVSIIKIDTYHAGGTILKSNYVLTAAHCTNKVAAQDLFVRAGSTRVDGGGQLIQVEKYYQHENFDPDTYDYDISILKLKKSLKFGDKVAVAVLPSQSEADIPGGIVGTVTGWGRLSLYGIRPLELNELDLPTLSPSACRREYNDTVTKRMFCAGYVEGGKDACQGDSGGPFVSNGVLIGVTSWGDGCGAPHKPGVYLKVQYFRNYIDYCTHMSHDVN</sequence>
<dbReference type="Proteomes" id="UP001168821">
    <property type="component" value="Unassembled WGS sequence"/>
</dbReference>
<gene>
    <name evidence="13" type="ORF">Zmor_000094</name>
</gene>
<accession>A0AA38MQ72</accession>
<name>A0AA38MQ72_9CUCU</name>
<keyword evidence="7 10" id="KW-0720">Serine protease</keyword>
<dbReference type="InterPro" id="IPR009003">
    <property type="entry name" value="Peptidase_S1_PA"/>
</dbReference>
<keyword evidence="5 11" id="KW-0732">Signal</keyword>
<comment type="caution">
    <text evidence="13">The sequence shown here is derived from an EMBL/GenBank/DDBJ whole genome shotgun (WGS) entry which is preliminary data.</text>
</comment>
<keyword evidence="8" id="KW-0865">Zymogen</keyword>
<proteinExistence type="inferred from homology"/>
<dbReference type="GO" id="GO:0004252">
    <property type="term" value="F:serine-type endopeptidase activity"/>
    <property type="evidence" value="ECO:0007669"/>
    <property type="project" value="InterPro"/>
</dbReference>
<evidence type="ECO:0000256" key="1">
    <source>
        <dbReference type="ARBA" id="ARBA00004613"/>
    </source>
</evidence>
<comment type="subcellular location">
    <subcellularLocation>
        <location evidence="1">Secreted</location>
    </subcellularLocation>
</comment>
<reference evidence="13" key="1">
    <citation type="journal article" date="2023" name="G3 (Bethesda)">
        <title>Whole genome assemblies of Zophobas morio and Tenebrio molitor.</title>
        <authorList>
            <person name="Kaur S."/>
            <person name="Stinson S.A."/>
            <person name="diCenzo G.C."/>
        </authorList>
    </citation>
    <scope>NUCLEOTIDE SEQUENCE</scope>
    <source>
        <strain evidence="13">QUZm001</strain>
    </source>
</reference>
<dbReference type="InterPro" id="IPR050127">
    <property type="entry name" value="Serine_Proteases_S1"/>
</dbReference>
<protein>
    <recommendedName>
        <fullName evidence="12">Peptidase S1 domain-containing protein</fullName>
    </recommendedName>
</protein>
<dbReference type="InterPro" id="IPR018114">
    <property type="entry name" value="TRYPSIN_HIS"/>
</dbReference>
<dbReference type="FunFam" id="2.40.10.10:FF:000077">
    <property type="entry name" value="Predicted protein"/>
    <property type="match status" value="1"/>
</dbReference>
<dbReference type="InterPro" id="IPR001254">
    <property type="entry name" value="Trypsin_dom"/>
</dbReference>
<evidence type="ECO:0000256" key="9">
    <source>
        <dbReference type="ARBA" id="ARBA00023157"/>
    </source>
</evidence>
<dbReference type="Gene3D" id="2.40.10.10">
    <property type="entry name" value="Trypsin-like serine proteases"/>
    <property type="match status" value="1"/>
</dbReference>
<dbReference type="InterPro" id="IPR043504">
    <property type="entry name" value="Peptidase_S1_PA_chymotrypsin"/>
</dbReference>
<dbReference type="PANTHER" id="PTHR24264:SF65">
    <property type="entry name" value="SRCR DOMAIN-CONTAINING PROTEIN"/>
    <property type="match status" value="1"/>
</dbReference>
<keyword evidence="9" id="KW-1015">Disulfide bond</keyword>
<evidence type="ECO:0000256" key="10">
    <source>
        <dbReference type="RuleBase" id="RU363034"/>
    </source>
</evidence>
<dbReference type="InterPro" id="IPR001314">
    <property type="entry name" value="Peptidase_S1A"/>
</dbReference>
<evidence type="ECO:0000256" key="3">
    <source>
        <dbReference type="ARBA" id="ARBA00022525"/>
    </source>
</evidence>
<dbReference type="PROSITE" id="PS00135">
    <property type="entry name" value="TRYPSIN_SER"/>
    <property type="match status" value="1"/>
</dbReference>
<evidence type="ECO:0000256" key="4">
    <source>
        <dbReference type="ARBA" id="ARBA00022670"/>
    </source>
</evidence>
<dbReference type="PANTHER" id="PTHR24264">
    <property type="entry name" value="TRYPSIN-RELATED"/>
    <property type="match status" value="1"/>
</dbReference>
<keyword evidence="3" id="KW-0964">Secreted</keyword>
<evidence type="ECO:0000256" key="2">
    <source>
        <dbReference type="ARBA" id="ARBA00007664"/>
    </source>
</evidence>
<dbReference type="GO" id="GO:0005615">
    <property type="term" value="C:extracellular space"/>
    <property type="evidence" value="ECO:0007669"/>
    <property type="project" value="TreeGrafter"/>
</dbReference>
<evidence type="ECO:0000313" key="13">
    <source>
        <dbReference type="EMBL" id="KAJ3664536.1"/>
    </source>
</evidence>
<feature type="signal peptide" evidence="11">
    <location>
        <begin position="1"/>
        <end position="18"/>
    </location>
</feature>
<keyword evidence="4 10" id="KW-0645">Protease</keyword>
<dbReference type="GO" id="GO:0006508">
    <property type="term" value="P:proteolysis"/>
    <property type="evidence" value="ECO:0007669"/>
    <property type="project" value="UniProtKB-KW"/>
</dbReference>
<evidence type="ECO:0000256" key="11">
    <source>
        <dbReference type="SAM" id="SignalP"/>
    </source>
</evidence>
<dbReference type="InterPro" id="IPR033116">
    <property type="entry name" value="TRYPSIN_SER"/>
</dbReference>
<dbReference type="Pfam" id="PF00089">
    <property type="entry name" value="Trypsin"/>
    <property type="match status" value="1"/>
</dbReference>
<evidence type="ECO:0000256" key="5">
    <source>
        <dbReference type="ARBA" id="ARBA00022729"/>
    </source>
</evidence>
<dbReference type="PROSITE" id="PS50240">
    <property type="entry name" value="TRYPSIN_DOM"/>
    <property type="match status" value="1"/>
</dbReference>
<dbReference type="CDD" id="cd00190">
    <property type="entry name" value="Tryp_SPc"/>
    <property type="match status" value="1"/>
</dbReference>
<comment type="similarity">
    <text evidence="2">Belongs to the peptidase S1 family.</text>
</comment>
<organism evidence="13 14">
    <name type="scientific">Zophobas morio</name>
    <dbReference type="NCBI Taxonomy" id="2755281"/>
    <lineage>
        <taxon>Eukaryota</taxon>
        <taxon>Metazoa</taxon>
        <taxon>Ecdysozoa</taxon>
        <taxon>Arthropoda</taxon>
        <taxon>Hexapoda</taxon>
        <taxon>Insecta</taxon>
        <taxon>Pterygota</taxon>
        <taxon>Neoptera</taxon>
        <taxon>Endopterygota</taxon>
        <taxon>Coleoptera</taxon>
        <taxon>Polyphaga</taxon>
        <taxon>Cucujiformia</taxon>
        <taxon>Tenebrionidae</taxon>
        <taxon>Zophobas</taxon>
    </lineage>
</organism>
<feature type="chain" id="PRO_5041320439" description="Peptidase S1 domain-containing protein" evidence="11">
    <location>
        <begin position="19"/>
        <end position="257"/>
    </location>
</feature>
<evidence type="ECO:0000256" key="6">
    <source>
        <dbReference type="ARBA" id="ARBA00022801"/>
    </source>
</evidence>
<dbReference type="SUPFAM" id="SSF50494">
    <property type="entry name" value="Trypsin-like serine proteases"/>
    <property type="match status" value="1"/>
</dbReference>
<dbReference type="SMART" id="SM00020">
    <property type="entry name" value="Tryp_SPc"/>
    <property type="match status" value="1"/>
</dbReference>
<feature type="domain" description="Peptidase S1" evidence="12">
    <location>
        <begin position="27"/>
        <end position="251"/>
    </location>
</feature>
<dbReference type="EMBL" id="JALNTZ010000001">
    <property type="protein sequence ID" value="KAJ3664536.1"/>
    <property type="molecule type" value="Genomic_DNA"/>
</dbReference>
<evidence type="ECO:0000256" key="7">
    <source>
        <dbReference type="ARBA" id="ARBA00022825"/>
    </source>
</evidence>
<keyword evidence="14" id="KW-1185">Reference proteome</keyword>